<dbReference type="PROSITE" id="PS00107">
    <property type="entry name" value="PROTEIN_KINASE_ATP"/>
    <property type="match status" value="1"/>
</dbReference>
<protein>
    <submittedName>
        <fullName evidence="15">Peptide transporter PTR2</fullName>
    </submittedName>
</protein>
<dbReference type="PANTHER" id="PTHR11654">
    <property type="entry name" value="OLIGOPEPTIDE TRANSPORTER-RELATED"/>
    <property type="match status" value="1"/>
</dbReference>
<dbReference type="GO" id="GO:0004713">
    <property type="term" value="F:protein tyrosine kinase activity"/>
    <property type="evidence" value="ECO:0007669"/>
    <property type="project" value="UniProtKB-KW"/>
</dbReference>
<feature type="transmembrane region" description="Helical" evidence="14">
    <location>
        <begin position="155"/>
        <end position="177"/>
    </location>
</feature>
<feature type="transmembrane region" description="Helical" evidence="14">
    <location>
        <begin position="552"/>
        <end position="578"/>
    </location>
</feature>
<feature type="transmembrane region" description="Helical" evidence="14">
    <location>
        <begin position="388"/>
        <end position="409"/>
    </location>
</feature>
<evidence type="ECO:0000256" key="7">
    <source>
        <dbReference type="ARBA" id="ARBA00022777"/>
    </source>
</evidence>
<feature type="region of interest" description="Disordered" evidence="13">
    <location>
        <begin position="634"/>
        <end position="655"/>
    </location>
</feature>
<dbReference type="Gene3D" id="1.20.1250.20">
    <property type="entry name" value="MFS general substrate transporter like domains"/>
    <property type="match status" value="1"/>
</dbReference>
<dbReference type="SUPFAM" id="SSF56112">
    <property type="entry name" value="Protein kinase-like (PK-like)"/>
    <property type="match status" value="1"/>
</dbReference>
<keyword evidence="6" id="KW-0547">Nucleotide-binding</keyword>
<evidence type="ECO:0000256" key="1">
    <source>
        <dbReference type="ARBA" id="ARBA00004141"/>
    </source>
</evidence>
<dbReference type="FunFam" id="3.30.200.20:FF:000411">
    <property type="entry name" value="Pti1 kinase-like protein"/>
    <property type="match status" value="1"/>
</dbReference>
<keyword evidence="11" id="KW-0829">Tyrosine-protein kinase</keyword>
<dbReference type="InterPro" id="IPR008266">
    <property type="entry name" value="Tyr_kinase_AS"/>
</dbReference>
<organism evidence="15">
    <name type="scientific">Aegilops tauschii</name>
    <name type="common">Tausch's goatgrass</name>
    <name type="synonym">Aegilops squarrosa</name>
    <dbReference type="NCBI Taxonomy" id="37682"/>
    <lineage>
        <taxon>Eukaryota</taxon>
        <taxon>Viridiplantae</taxon>
        <taxon>Streptophyta</taxon>
        <taxon>Embryophyta</taxon>
        <taxon>Tracheophyta</taxon>
        <taxon>Spermatophyta</taxon>
        <taxon>Magnoliopsida</taxon>
        <taxon>Liliopsida</taxon>
        <taxon>Poales</taxon>
        <taxon>Poaceae</taxon>
        <taxon>BOP clade</taxon>
        <taxon>Pooideae</taxon>
        <taxon>Triticodae</taxon>
        <taxon>Triticeae</taxon>
        <taxon>Triticinae</taxon>
        <taxon>Aegilops</taxon>
    </lineage>
</organism>
<evidence type="ECO:0000256" key="3">
    <source>
        <dbReference type="ARBA" id="ARBA00022553"/>
    </source>
</evidence>
<feature type="transmembrane region" description="Helical" evidence="14">
    <location>
        <begin position="429"/>
        <end position="449"/>
    </location>
</feature>
<feature type="transmembrane region" description="Helical" evidence="14">
    <location>
        <begin position="270"/>
        <end position="290"/>
    </location>
</feature>
<dbReference type="GO" id="GO:0005524">
    <property type="term" value="F:ATP binding"/>
    <property type="evidence" value="ECO:0007669"/>
    <property type="project" value="UniProtKB-UniRule"/>
</dbReference>
<dbReference type="GO" id="GO:0016020">
    <property type="term" value="C:membrane"/>
    <property type="evidence" value="ECO:0007669"/>
    <property type="project" value="UniProtKB-SubCell"/>
</dbReference>
<keyword evidence="5 12" id="KW-0812">Transmembrane</keyword>
<dbReference type="InterPro" id="IPR001245">
    <property type="entry name" value="Ser-Thr/Tyr_kinase_cat_dom"/>
</dbReference>
<dbReference type="InterPro" id="IPR018456">
    <property type="entry name" value="PTR2_symporter_CS"/>
</dbReference>
<feature type="transmembrane region" description="Helical" evidence="14">
    <location>
        <begin position="197"/>
        <end position="216"/>
    </location>
</feature>
<dbReference type="AlphaFoldDB" id="M8AR92"/>
<dbReference type="InterPro" id="IPR000719">
    <property type="entry name" value="Prot_kinase_dom"/>
</dbReference>
<dbReference type="InterPro" id="IPR017441">
    <property type="entry name" value="Protein_kinase_ATP_BS"/>
</dbReference>
<dbReference type="CDD" id="cd17418">
    <property type="entry name" value="MFS_NPF8"/>
    <property type="match status" value="1"/>
</dbReference>
<dbReference type="GO" id="GO:0006857">
    <property type="term" value="P:oligopeptide transport"/>
    <property type="evidence" value="ECO:0007669"/>
    <property type="project" value="InterPro"/>
</dbReference>
<evidence type="ECO:0000256" key="10">
    <source>
        <dbReference type="ARBA" id="ARBA00023136"/>
    </source>
</evidence>
<feature type="transmembrane region" description="Helical" evidence="14">
    <location>
        <begin position="470"/>
        <end position="490"/>
    </location>
</feature>
<keyword evidence="4" id="KW-0808">Transferase</keyword>
<dbReference type="Gene3D" id="1.10.510.10">
    <property type="entry name" value="Transferase(Phosphotransferase) domain 1"/>
    <property type="match status" value="1"/>
</dbReference>
<proteinExistence type="inferred from homology"/>
<keyword evidence="8" id="KW-0067">ATP-binding</keyword>
<evidence type="ECO:0000256" key="9">
    <source>
        <dbReference type="ARBA" id="ARBA00022989"/>
    </source>
</evidence>
<dbReference type="Pfam" id="PF00854">
    <property type="entry name" value="PTR2"/>
    <property type="match status" value="1"/>
</dbReference>
<dbReference type="FunFam" id="1.10.510.10:FF:000103">
    <property type="entry name" value="PTI1-like tyrosine-protein kinase 3"/>
    <property type="match status" value="1"/>
</dbReference>
<evidence type="ECO:0000256" key="2">
    <source>
        <dbReference type="ARBA" id="ARBA00005982"/>
    </source>
</evidence>
<evidence type="ECO:0000256" key="5">
    <source>
        <dbReference type="ARBA" id="ARBA00022692"/>
    </source>
</evidence>
<accession>M8AR92</accession>
<dbReference type="PROSITE" id="PS00109">
    <property type="entry name" value="PROTEIN_KINASE_TYR"/>
    <property type="match status" value="1"/>
</dbReference>
<feature type="transmembrane region" description="Helical" evidence="14">
    <location>
        <begin position="598"/>
        <end position="617"/>
    </location>
</feature>
<dbReference type="PROSITE" id="PS01023">
    <property type="entry name" value="PTR2_2"/>
    <property type="match status" value="1"/>
</dbReference>
<keyword evidence="9 14" id="KW-1133">Transmembrane helix</keyword>
<evidence type="ECO:0000256" key="8">
    <source>
        <dbReference type="ARBA" id="ARBA00022840"/>
    </source>
</evidence>
<feature type="transmembrane region" description="Helical" evidence="14">
    <location>
        <begin position="245"/>
        <end position="264"/>
    </location>
</feature>
<dbReference type="InterPro" id="IPR036259">
    <property type="entry name" value="MFS_trans_sf"/>
</dbReference>
<evidence type="ECO:0000256" key="13">
    <source>
        <dbReference type="SAM" id="MobiDB-lite"/>
    </source>
</evidence>
<dbReference type="InterPro" id="IPR020635">
    <property type="entry name" value="Tyr_kinase_cat_dom"/>
</dbReference>
<dbReference type="Pfam" id="PF07714">
    <property type="entry name" value="PK_Tyr_Ser-Thr"/>
    <property type="match status" value="1"/>
</dbReference>
<dbReference type="SUPFAM" id="SSF103473">
    <property type="entry name" value="MFS general substrate transporter"/>
    <property type="match status" value="1"/>
</dbReference>
<feature type="transmembrane region" description="Helical" evidence="14">
    <location>
        <begin position="521"/>
        <end position="540"/>
    </location>
</feature>
<keyword evidence="12" id="KW-0813">Transport</keyword>
<evidence type="ECO:0000256" key="11">
    <source>
        <dbReference type="ARBA" id="ARBA00023137"/>
    </source>
</evidence>
<dbReference type="EnsemblPlants" id="EMT07041">
    <property type="protein sequence ID" value="EMT07041"/>
    <property type="gene ID" value="F775_02533"/>
</dbReference>
<evidence type="ECO:0000256" key="12">
    <source>
        <dbReference type="RuleBase" id="RU003755"/>
    </source>
</evidence>
<dbReference type="InterPro" id="IPR011009">
    <property type="entry name" value="Kinase-like_dom_sf"/>
</dbReference>
<evidence type="ECO:0000256" key="4">
    <source>
        <dbReference type="ARBA" id="ARBA00022679"/>
    </source>
</evidence>
<comment type="subcellular location">
    <subcellularLocation>
        <location evidence="1 12">Membrane</location>
        <topology evidence="1 12">Multi-pass membrane protein</topology>
    </subcellularLocation>
</comment>
<sequence length="975" mass="106354">MAEAGDPTLEQGLLANPEVRSPTPTLPFSRAPIGPEARRSTMAEAGDPTLEQGLLANPEESNQLTYTGDGSVDFSGNPVVKEKTGRWKACPFILGNECCERLAYYGISTNLVTYLTKKLHDGNSSAARNVTTWQGTCYLTPLIGAILADAYWGRYWTIATFSTIYFIGMSVLTLSASVPMLMPPSCEGAICPEASPLQYTVFFLGLYLIALGTGGIKPCVSSFGADQFDDTDPAERIQKGSFFNWFYFSINIGALISSSFLVWVQDNLGWGLGFGIPTVFMGLAIISFFAGTSLYRFQKPGGSPITRVCQVVAATLRKWNAHVPEDSSLLYELPDGVSAIEGSRQLEHTDELRCLDRAATITDLDVKEDSFNNPWRVCTVTQVEELKILVRMFPVWATTIVFSAVYAQMSTMFVEQGMVLDPTIGSFKIPPASLSTFDVVSVIIWVPIYDSILVPIARRFTGKERGFSELQRMGIGLVISILAMSAAAVLEIKRLAIAREAHLVDQNVPVPLSILWQIPQYFLVGASEVFTFIGALEFFYDQSPDAMRSLCSALQLITTALGNYLSAFILTMVAYFTTRGGRPGWIPDNLNEGRLDNFFWLLAGLSFLNFLVYVLCANRMWCCAGEKEEYHGPPAGNLATPPPRPPAQARGPNAPRNGVGPAKVLPIDVPAVTLAELNRLTGNFGARSLVGEGSSGRVYRAKLVTGETVAVKMFDNSGSGQSEAEFCAQLSVVSRLKCDHFTQMLGYCLELNNRIVLYEFATNGSLYDILHGKKGVQGAEPGPALTWAQRARVALGAARGLEYLHEKVQPSVIHRDVRSSNVLVFHGHEGKIADFNLTNQSADTAARLHSTKVLGTFGYHAPEYAMTGQLTHKSDVYSFGVVLLELLTGRKPVDHTMPKGQQSLVTWATPRLSEDKVKQCIDPKLNNDYPPKAVAKLAAVAALCVQYEADFRPNMTIVVKALQPLVGARPGGGDH</sequence>
<evidence type="ECO:0000256" key="6">
    <source>
        <dbReference type="ARBA" id="ARBA00022741"/>
    </source>
</evidence>
<keyword evidence="7" id="KW-0418">Kinase</keyword>
<dbReference type="GO" id="GO:0022857">
    <property type="term" value="F:transmembrane transporter activity"/>
    <property type="evidence" value="ECO:0007669"/>
    <property type="project" value="InterPro"/>
</dbReference>
<dbReference type="SMART" id="SM00219">
    <property type="entry name" value="TyrKc"/>
    <property type="match status" value="1"/>
</dbReference>
<keyword evidence="3" id="KW-0597">Phosphoprotein</keyword>
<name>M8AR92_AEGTA</name>
<feature type="region of interest" description="Disordered" evidence="13">
    <location>
        <begin position="1"/>
        <end position="43"/>
    </location>
</feature>
<dbReference type="PROSITE" id="PS50011">
    <property type="entry name" value="PROTEIN_KINASE_DOM"/>
    <property type="match status" value="1"/>
</dbReference>
<evidence type="ECO:0000313" key="15">
    <source>
        <dbReference type="EnsemblPlants" id="EMT07041"/>
    </source>
</evidence>
<reference evidence="15" key="1">
    <citation type="submission" date="2015-06" db="UniProtKB">
        <authorList>
            <consortium name="EnsemblPlants"/>
        </authorList>
    </citation>
    <scope>IDENTIFICATION</scope>
</reference>
<comment type="similarity">
    <text evidence="2 12">Belongs to the major facilitator superfamily. Proton-dependent oligopeptide transporter (POT/PTR) (TC 2.A.17) family.</text>
</comment>
<keyword evidence="10 14" id="KW-0472">Membrane</keyword>
<dbReference type="Gene3D" id="3.30.200.20">
    <property type="entry name" value="Phosphorylase Kinase, domain 1"/>
    <property type="match status" value="1"/>
</dbReference>
<dbReference type="PROSITE" id="PS01022">
    <property type="entry name" value="PTR2_1"/>
    <property type="match status" value="1"/>
</dbReference>
<dbReference type="InterPro" id="IPR000109">
    <property type="entry name" value="POT_fam"/>
</dbReference>
<evidence type="ECO:0000256" key="14">
    <source>
        <dbReference type="SAM" id="Phobius"/>
    </source>
</evidence>